<dbReference type="NCBIfam" id="NF007020">
    <property type="entry name" value="PRK09485.1"/>
    <property type="match status" value="1"/>
</dbReference>
<dbReference type="SUPFAM" id="SSF82282">
    <property type="entry name" value="Homocysteine S-methyltransferase"/>
    <property type="match status" value="1"/>
</dbReference>
<feature type="binding site" evidence="6">
    <location>
        <position position="320"/>
    </location>
    <ligand>
        <name>Zn(2+)</name>
        <dbReference type="ChEBI" id="CHEBI:29105"/>
    </ligand>
</feature>
<keyword evidence="1 6" id="KW-0489">Methyltransferase</keyword>
<keyword evidence="9" id="KW-1185">Reference proteome</keyword>
<gene>
    <name evidence="8" type="ORF">ILUMI_07338</name>
</gene>
<protein>
    <recommendedName>
        <fullName evidence="7">Hcy-binding domain-containing protein</fullName>
    </recommendedName>
</protein>
<dbReference type="PANTHER" id="PTHR46015">
    <property type="entry name" value="ZGC:172121"/>
    <property type="match status" value="1"/>
</dbReference>
<keyword evidence="2 6" id="KW-0808">Transferase</keyword>
<comment type="cofactor">
    <cofactor evidence="6">
        <name>Zn(2+)</name>
        <dbReference type="ChEBI" id="CHEBI:29105"/>
    </cofactor>
</comment>
<dbReference type="InterPro" id="IPR003726">
    <property type="entry name" value="HCY_dom"/>
</dbReference>
<evidence type="ECO:0000256" key="3">
    <source>
        <dbReference type="ARBA" id="ARBA00022723"/>
    </source>
</evidence>
<feature type="binding site" evidence="6">
    <location>
        <position position="319"/>
    </location>
    <ligand>
        <name>Zn(2+)</name>
        <dbReference type="ChEBI" id="CHEBI:29105"/>
    </ligand>
</feature>
<dbReference type="PANTHER" id="PTHR46015:SF1">
    <property type="entry name" value="HOMOCYSTEINE S-METHYLTRANSFERASE-LIKE ISOFORM 1"/>
    <property type="match status" value="1"/>
</dbReference>
<dbReference type="GO" id="GO:0008898">
    <property type="term" value="F:S-adenosylmethionine-homocysteine S-methyltransferase activity"/>
    <property type="evidence" value="ECO:0007669"/>
    <property type="project" value="TreeGrafter"/>
</dbReference>
<comment type="caution">
    <text evidence="8">The sequence shown here is derived from an EMBL/GenBank/DDBJ whole genome shotgun (WGS) entry which is preliminary data.</text>
</comment>
<dbReference type="Proteomes" id="UP000801492">
    <property type="component" value="Unassembled WGS sequence"/>
</dbReference>
<dbReference type="FunFam" id="3.20.20.330:FF:000002">
    <property type="entry name" value="Homocysteine S-methyltransferase"/>
    <property type="match status" value="1"/>
</dbReference>
<accession>A0A8K0D8Z7</accession>
<dbReference type="PROSITE" id="PS50970">
    <property type="entry name" value="HCY"/>
    <property type="match status" value="1"/>
</dbReference>
<name>A0A8K0D8Z7_IGNLU</name>
<dbReference type="Gene3D" id="3.20.20.330">
    <property type="entry name" value="Homocysteine-binding-like domain"/>
    <property type="match status" value="1"/>
</dbReference>
<proteinExistence type="predicted"/>
<evidence type="ECO:0000259" key="7">
    <source>
        <dbReference type="PROSITE" id="PS50970"/>
    </source>
</evidence>
<evidence type="ECO:0000256" key="5">
    <source>
        <dbReference type="ARBA" id="ARBA00034478"/>
    </source>
</evidence>
<comment type="pathway">
    <text evidence="5">Amino-acid biosynthesis; L-methionine biosynthesis via de novo pathway.</text>
</comment>
<dbReference type="AlphaFoldDB" id="A0A8K0D8Z7"/>
<feature type="domain" description="Hcy-binding" evidence="7">
    <location>
        <begin position="18"/>
        <end position="334"/>
    </location>
</feature>
<dbReference type="GO" id="GO:0008270">
    <property type="term" value="F:zinc ion binding"/>
    <property type="evidence" value="ECO:0007669"/>
    <property type="project" value="InterPro"/>
</dbReference>
<evidence type="ECO:0000313" key="8">
    <source>
        <dbReference type="EMBL" id="KAF2898833.1"/>
    </source>
</evidence>
<dbReference type="InterPro" id="IPR017226">
    <property type="entry name" value="BHMT-like"/>
</dbReference>
<dbReference type="InterPro" id="IPR036589">
    <property type="entry name" value="HCY_dom_sf"/>
</dbReference>
<dbReference type="EMBL" id="VTPC01003230">
    <property type="protein sequence ID" value="KAF2898833.1"/>
    <property type="molecule type" value="Genomic_DNA"/>
</dbReference>
<dbReference type="Pfam" id="PF02574">
    <property type="entry name" value="S-methyl_trans"/>
    <property type="match status" value="1"/>
</dbReference>
<evidence type="ECO:0000256" key="1">
    <source>
        <dbReference type="ARBA" id="ARBA00022603"/>
    </source>
</evidence>
<evidence type="ECO:0000256" key="2">
    <source>
        <dbReference type="ARBA" id="ARBA00022679"/>
    </source>
</evidence>
<keyword evidence="4 6" id="KW-0862">Zinc</keyword>
<dbReference type="InterPro" id="IPR051486">
    <property type="entry name" value="Hcy_S-methyltransferase"/>
</dbReference>
<dbReference type="GO" id="GO:0032259">
    <property type="term" value="P:methylation"/>
    <property type="evidence" value="ECO:0007669"/>
    <property type="project" value="UniProtKB-KW"/>
</dbReference>
<evidence type="ECO:0000256" key="6">
    <source>
        <dbReference type="PROSITE-ProRule" id="PRU00333"/>
    </source>
</evidence>
<feature type="binding site" evidence="6">
    <location>
        <position position="252"/>
    </location>
    <ligand>
        <name>Zn(2+)</name>
        <dbReference type="ChEBI" id="CHEBI:29105"/>
    </ligand>
</feature>
<dbReference type="GO" id="GO:0009086">
    <property type="term" value="P:methionine biosynthetic process"/>
    <property type="evidence" value="ECO:0007669"/>
    <property type="project" value="InterPro"/>
</dbReference>
<dbReference type="PIRSF" id="PIRSF037505">
    <property type="entry name" value="Betaine_HMT"/>
    <property type="match status" value="1"/>
</dbReference>
<dbReference type="UniPathway" id="UPA00051">
    <property type="reaction ID" value="UER00083"/>
</dbReference>
<dbReference type="OrthoDB" id="261426at2759"/>
<evidence type="ECO:0000313" key="9">
    <source>
        <dbReference type="Proteomes" id="UP000801492"/>
    </source>
</evidence>
<evidence type="ECO:0000256" key="4">
    <source>
        <dbReference type="ARBA" id="ARBA00022833"/>
    </source>
</evidence>
<sequence>MNVMAPPGSRNSVESRLIEEGVLQGQKNITVLDGGFATQLGCHVEEPIDGDVLWSARFLATNPQAVIDTHLDFLRAGSDVIMTNTYQASVPAFMEYLKLSEEESFNLIKSAVQLARTACDRFLEEYPDSTRPKPKIAGSVGPYGASLHDASEYTGSYAKTTPVEVMREWHRPRIQALVEGGVDILALETIPCRVEAEMLIELIKEYPQVKAWLTFSCRQDGKSIAYGENFQDTVRRCYDLNPQQLVAVGINCLAPRVIEPLITGLNKNRVNKPVPLIVYPNSGETYKVDLGWIDREKCEPLDSYIQNWLNLGVSWVGGCCRTYAADISRIRNEVTKWQQKQANIDKNEQVIPNGDRT</sequence>
<keyword evidence="3 6" id="KW-0479">Metal-binding</keyword>
<organism evidence="8 9">
    <name type="scientific">Ignelater luminosus</name>
    <name type="common">Cucubano</name>
    <name type="synonym">Pyrophorus luminosus</name>
    <dbReference type="NCBI Taxonomy" id="2038154"/>
    <lineage>
        <taxon>Eukaryota</taxon>
        <taxon>Metazoa</taxon>
        <taxon>Ecdysozoa</taxon>
        <taxon>Arthropoda</taxon>
        <taxon>Hexapoda</taxon>
        <taxon>Insecta</taxon>
        <taxon>Pterygota</taxon>
        <taxon>Neoptera</taxon>
        <taxon>Endopterygota</taxon>
        <taxon>Coleoptera</taxon>
        <taxon>Polyphaga</taxon>
        <taxon>Elateriformia</taxon>
        <taxon>Elateroidea</taxon>
        <taxon>Elateridae</taxon>
        <taxon>Agrypninae</taxon>
        <taxon>Pyrophorini</taxon>
        <taxon>Ignelater</taxon>
    </lineage>
</organism>
<dbReference type="GO" id="GO:0033528">
    <property type="term" value="P:S-methylmethionine cycle"/>
    <property type="evidence" value="ECO:0007669"/>
    <property type="project" value="TreeGrafter"/>
</dbReference>
<reference evidence="8" key="1">
    <citation type="submission" date="2019-08" db="EMBL/GenBank/DDBJ databases">
        <title>The genome of the North American firefly Photinus pyralis.</title>
        <authorList>
            <consortium name="Photinus pyralis genome working group"/>
            <person name="Fallon T.R."/>
            <person name="Sander Lower S.E."/>
            <person name="Weng J.-K."/>
        </authorList>
    </citation>
    <scope>NUCLEOTIDE SEQUENCE</scope>
    <source>
        <strain evidence="8">TRF0915ILg1</strain>
        <tissue evidence="8">Whole body</tissue>
    </source>
</reference>